<name>A0AAV7N7M7_PLEWA</name>
<proteinExistence type="predicted"/>
<evidence type="ECO:0000313" key="2">
    <source>
        <dbReference type="EMBL" id="KAJ1112071.1"/>
    </source>
</evidence>
<feature type="region of interest" description="Disordered" evidence="1">
    <location>
        <begin position="1"/>
        <end position="25"/>
    </location>
</feature>
<comment type="caution">
    <text evidence="2">The sequence shown here is derived from an EMBL/GenBank/DDBJ whole genome shotgun (WGS) entry which is preliminary data.</text>
</comment>
<sequence>MPADASLSSSRVDQGQDPEEGLVGAGTDMGLRVFMASPPHWGEKAELDWEDKPHQLRSLQEDYTLLQLEPPTEGHLQASRPDCGCPRRNRWQMVPLRNGRPDPETMASERRVVLEILTGDLATPFWGG</sequence>
<reference evidence="2" key="1">
    <citation type="journal article" date="2022" name="bioRxiv">
        <title>Sequencing and chromosome-scale assembly of the giantPleurodeles waltlgenome.</title>
        <authorList>
            <person name="Brown T."/>
            <person name="Elewa A."/>
            <person name="Iarovenko S."/>
            <person name="Subramanian E."/>
            <person name="Araus A.J."/>
            <person name="Petzold A."/>
            <person name="Susuki M."/>
            <person name="Suzuki K.-i.T."/>
            <person name="Hayashi T."/>
            <person name="Toyoda A."/>
            <person name="Oliveira C."/>
            <person name="Osipova E."/>
            <person name="Leigh N.D."/>
            <person name="Simon A."/>
            <person name="Yun M.H."/>
        </authorList>
    </citation>
    <scope>NUCLEOTIDE SEQUENCE</scope>
    <source>
        <strain evidence="2">20211129_DDA</strain>
        <tissue evidence="2">Liver</tissue>
    </source>
</reference>
<evidence type="ECO:0000313" key="3">
    <source>
        <dbReference type="Proteomes" id="UP001066276"/>
    </source>
</evidence>
<dbReference type="AlphaFoldDB" id="A0AAV7N7M7"/>
<keyword evidence="3" id="KW-1185">Reference proteome</keyword>
<accession>A0AAV7N7M7</accession>
<organism evidence="2 3">
    <name type="scientific">Pleurodeles waltl</name>
    <name type="common">Iberian ribbed newt</name>
    <dbReference type="NCBI Taxonomy" id="8319"/>
    <lineage>
        <taxon>Eukaryota</taxon>
        <taxon>Metazoa</taxon>
        <taxon>Chordata</taxon>
        <taxon>Craniata</taxon>
        <taxon>Vertebrata</taxon>
        <taxon>Euteleostomi</taxon>
        <taxon>Amphibia</taxon>
        <taxon>Batrachia</taxon>
        <taxon>Caudata</taxon>
        <taxon>Salamandroidea</taxon>
        <taxon>Salamandridae</taxon>
        <taxon>Pleurodelinae</taxon>
        <taxon>Pleurodeles</taxon>
    </lineage>
</organism>
<gene>
    <name evidence="2" type="ORF">NDU88_000342</name>
</gene>
<feature type="compositionally biased region" description="Polar residues" evidence="1">
    <location>
        <begin position="1"/>
        <end position="13"/>
    </location>
</feature>
<evidence type="ECO:0000256" key="1">
    <source>
        <dbReference type="SAM" id="MobiDB-lite"/>
    </source>
</evidence>
<dbReference type="EMBL" id="JANPWB010000012">
    <property type="protein sequence ID" value="KAJ1112071.1"/>
    <property type="molecule type" value="Genomic_DNA"/>
</dbReference>
<dbReference type="Proteomes" id="UP001066276">
    <property type="component" value="Chromosome 8"/>
</dbReference>
<protein>
    <submittedName>
        <fullName evidence="2">Uncharacterized protein</fullName>
    </submittedName>
</protein>